<dbReference type="Pfam" id="PF05656">
    <property type="entry name" value="DUF805"/>
    <property type="match status" value="1"/>
</dbReference>
<protein>
    <recommendedName>
        <fullName evidence="4">DUF805 domain-containing protein</fullName>
    </recommendedName>
</protein>
<dbReference type="Proteomes" id="UP000051751">
    <property type="component" value="Unassembled WGS sequence"/>
</dbReference>
<organism evidence="2 3">
    <name type="scientific">Lactobacillus selangorensis</name>
    <dbReference type="NCBI Taxonomy" id="81857"/>
    <lineage>
        <taxon>Bacteria</taxon>
        <taxon>Bacillati</taxon>
        <taxon>Bacillota</taxon>
        <taxon>Bacilli</taxon>
        <taxon>Lactobacillales</taxon>
        <taxon>Lactobacillaceae</taxon>
        <taxon>Lactobacillus</taxon>
    </lineage>
</organism>
<reference evidence="2 3" key="1">
    <citation type="journal article" date="2015" name="Genome Announc.">
        <title>Expanding the biotechnology potential of lactobacilli through comparative genomics of 213 strains and associated genera.</title>
        <authorList>
            <person name="Sun Z."/>
            <person name="Harris H.M."/>
            <person name="McCann A."/>
            <person name="Guo C."/>
            <person name="Argimon S."/>
            <person name="Zhang W."/>
            <person name="Yang X."/>
            <person name="Jeffery I.B."/>
            <person name="Cooney J.C."/>
            <person name="Kagawa T.F."/>
            <person name="Liu W."/>
            <person name="Song Y."/>
            <person name="Salvetti E."/>
            <person name="Wrobel A."/>
            <person name="Rasinkangas P."/>
            <person name="Parkhill J."/>
            <person name="Rea M.C."/>
            <person name="O'Sullivan O."/>
            <person name="Ritari J."/>
            <person name="Douillard F.P."/>
            <person name="Paul Ross R."/>
            <person name="Yang R."/>
            <person name="Briner A.E."/>
            <person name="Felis G.E."/>
            <person name="de Vos W.M."/>
            <person name="Barrangou R."/>
            <person name="Klaenhammer T.R."/>
            <person name="Caufield P.W."/>
            <person name="Cui Y."/>
            <person name="Zhang H."/>
            <person name="O'Toole P.W."/>
        </authorList>
    </citation>
    <scope>NUCLEOTIDE SEQUENCE [LARGE SCALE GENOMIC DNA]</scope>
    <source>
        <strain evidence="2 3">ATCC BAA-66</strain>
    </source>
</reference>
<dbReference type="AlphaFoldDB" id="A0A0R2FIX3"/>
<evidence type="ECO:0000313" key="3">
    <source>
        <dbReference type="Proteomes" id="UP000051751"/>
    </source>
</evidence>
<dbReference type="InterPro" id="IPR008523">
    <property type="entry name" value="DUF805"/>
</dbReference>
<sequence>MQWYASVGKGDWERQLHDQAKRSTIMKEINEIPGQVSFRQAFKDYWRGYAEFKGRSTRAGYWWMQLVLLILRLLVFGLFALGFVALLSSKHGDALFIASIVVTLILWLALFLPTLTLQIRRYRDAGLRGRGFLIIWIFNLLLQTVPRMVAIAQNPSVTNYPFFGPAWVTALGVAITLFFFVITILPTNMLTIRPSRNRLLRFFFRTHSMGGQAG</sequence>
<dbReference type="PATRIC" id="fig|81857.3.peg.808"/>
<keyword evidence="1" id="KW-0812">Transmembrane</keyword>
<proteinExistence type="predicted"/>
<dbReference type="EMBL" id="JQAT01000002">
    <property type="protein sequence ID" value="KRN28607.1"/>
    <property type="molecule type" value="Genomic_DNA"/>
</dbReference>
<feature type="transmembrane region" description="Helical" evidence="1">
    <location>
        <begin position="62"/>
        <end position="88"/>
    </location>
</feature>
<evidence type="ECO:0000256" key="1">
    <source>
        <dbReference type="SAM" id="Phobius"/>
    </source>
</evidence>
<keyword evidence="1" id="KW-1133">Transmembrane helix</keyword>
<name>A0A0R2FIX3_9LACO</name>
<dbReference type="GO" id="GO:0016020">
    <property type="term" value="C:membrane"/>
    <property type="evidence" value="ECO:0007669"/>
    <property type="project" value="InterPro"/>
</dbReference>
<feature type="transmembrane region" description="Helical" evidence="1">
    <location>
        <begin position="166"/>
        <end position="191"/>
    </location>
</feature>
<evidence type="ECO:0000313" key="2">
    <source>
        <dbReference type="EMBL" id="KRN28607.1"/>
    </source>
</evidence>
<keyword evidence="1" id="KW-0472">Membrane</keyword>
<accession>A0A0R2FIX3</accession>
<feature type="transmembrane region" description="Helical" evidence="1">
    <location>
        <begin position="127"/>
        <end position="146"/>
    </location>
</feature>
<evidence type="ECO:0008006" key="4">
    <source>
        <dbReference type="Google" id="ProtNLM"/>
    </source>
</evidence>
<gene>
    <name evidence="2" type="ORF">IV38_GL000806</name>
</gene>
<comment type="caution">
    <text evidence="2">The sequence shown here is derived from an EMBL/GenBank/DDBJ whole genome shotgun (WGS) entry which is preliminary data.</text>
</comment>
<feature type="transmembrane region" description="Helical" evidence="1">
    <location>
        <begin position="94"/>
        <end position="115"/>
    </location>
</feature>